<dbReference type="AlphaFoldDB" id="A0A6L3VG10"/>
<sequence>MGGTDMTRRRLLAAPLAAAAAVAVAAAGCGGETGHASPVAASVPVAAPSASGAPVSDQDRAWLRDTRQADLAEIAAGRTAQRKGTTPQVTSAGAMLVQDHTASDAKLTATASRLGVEVPYAPSNVQTLQASELERGSGRSFDRDWLNAMIGGHEKAIAETRTEIAKGSSPDVKNLAASVLPVLQKHLATLRNAQGG</sequence>
<evidence type="ECO:0000259" key="2">
    <source>
        <dbReference type="Pfam" id="PF13628"/>
    </source>
</evidence>
<evidence type="ECO:0000313" key="4">
    <source>
        <dbReference type="Proteomes" id="UP000483004"/>
    </source>
</evidence>
<gene>
    <name evidence="3" type="ORF">F9B16_44690</name>
</gene>
<reference evidence="3 4" key="1">
    <citation type="submission" date="2019-09" db="EMBL/GenBank/DDBJ databases">
        <title>Actinomadura physcomitrii sp. nov., a novel actinomycete isolated from moss [Physcomitrium sphaericum (Ludw) Fuernr].</title>
        <authorList>
            <person name="Liu C."/>
            <person name="Zhuang X."/>
        </authorList>
    </citation>
    <scope>NUCLEOTIDE SEQUENCE [LARGE SCALE GENOMIC DNA]</scope>
    <source>
        <strain evidence="3 4">CYP1-1B</strain>
    </source>
</reference>
<evidence type="ECO:0000256" key="1">
    <source>
        <dbReference type="SAM" id="SignalP"/>
    </source>
</evidence>
<dbReference type="OrthoDB" id="4567117at2"/>
<feature type="chain" id="PRO_5038918512" evidence="1">
    <location>
        <begin position="26"/>
        <end position="196"/>
    </location>
</feature>
<keyword evidence="1" id="KW-0732">Signal</keyword>
<dbReference type="Pfam" id="PF13628">
    <property type="entry name" value="DUF4142"/>
    <property type="match status" value="1"/>
</dbReference>
<feature type="signal peptide" evidence="1">
    <location>
        <begin position="1"/>
        <end position="25"/>
    </location>
</feature>
<name>A0A6L3VG10_9ACTN</name>
<organism evidence="3 4">
    <name type="scientific">Actinomadura montaniterrae</name>
    <dbReference type="NCBI Taxonomy" id="1803903"/>
    <lineage>
        <taxon>Bacteria</taxon>
        <taxon>Bacillati</taxon>
        <taxon>Actinomycetota</taxon>
        <taxon>Actinomycetes</taxon>
        <taxon>Streptosporangiales</taxon>
        <taxon>Thermomonosporaceae</taxon>
        <taxon>Actinomadura</taxon>
    </lineage>
</organism>
<dbReference type="PANTHER" id="PTHR38593:SF1">
    <property type="entry name" value="BLR2558 PROTEIN"/>
    <property type="match status" value="1"/>
</dbReference>
<dbReference type="Proteomes" id="UP000483004">
    <property type="component" value="Unassembled WGS sequence"/>
</dbReference>
<protein>
    <submittedName>
        <fullName evidence="3">DUF4142 domain-containing protein</fullName>
    </submittedName>
</protein>
<dbReference type="InterPro" id="IPR025419">
    <property type="entry name" value="DUF4142"/>
</dbReference>
<dbReference type="InterPro" id="IPR012347">
    <property type="entry name" value="Ferritin-like"/>
</dbReference>
<keyword evidence="4" id="KW-1185">Reference proteome</keyword>
<dbReference type="InterPro" id="IPR006311">
    <property type="entry name" value="TAT_signal"/>
</dbReference>
<feature type="domain" description="DUF4142" evidence="2">
    <location>
        <begin position="58"/>
        <end position="191"/>
    </location>
</feature>
<dbReference type="EMBL" id="WBMR01000270">
    <property type="protein sequence ID" value="KAB2362763.1"/>
    <property type="molecule type" value="Genomic_DNA"/>
</dbReference>
<evidence type="ECO:0000313" key="3">
    <source>
        <dbReference type="EMBL" id="KAB2362763.1"/>
    </source>
</evidence>
<dbReference type="PANTHER" id="PTHR38593">
    <property type="entry name" value="BLR2558 PROTEIN"/>
    <property type="match status" value="1"/>
</dbReference>
<dbReference type="PROSITE" id="PS51318">
    <property type="entry name" value="TAT"/>
    <property type="match status" value="1"/>
</dbReference>
<accession>A0A6L3VG10</accession>
<comment type="caution">
    <text evidence="3">The sequence shown here is derived from an EMBL/GenBank/DDBJ whole genome shotgun (WGS) entry which is preliminary data.</text>
</comment>
<proteinExistence type="predicted"/>
<dbReference type="Gene3D" id="1.20.1260.10">
    <property type="match status" value="1"/>
</dbReference>